<proteinExistence type="predicted"/>
<dbReference type="GO" id="GO:0036064">
    <property type="term" value="C:ciliary basal body"/>
    <property type="evidence" value="ECO:0007669"/>
    <property type="project" value="TreeGrafter"/>
</dbReference>
<dbReference type="AlphaFoldDB" id="A0A026W348"/>
<sequence>MDWHSVRTFRRCARNGRQQPVLYTNFLLRCFVHSIAACLRDSLMITSLALDGIPLAPKYLKILSDGLANNRNLRSLSLARCRIGDTGCDILLESLQHNPNLRILNLSSCCLTNKSAASLSLFFKKRKADLLQNMWKESTLSQKEACATMEEGLRVLILNKNHKFSNVSLRQLIRMLKHDFWLRTLCLQCCGITQHGGEIALELLQTNSVLTHIDLRDNEVSTDVLHTIRKILKKRKSREERIPMKKRLLNRKHVLRQETISKKASSDYAPKDNEFFANQVQSKSKMQCVSKVTQSVRAWKTENKDNRKCKSRSTLRKNHIKWTNVDKLKKCLMLMIEGNQSLIAALENSTDFLMKERDRRLSAEEAYHKLQPRLRSLRNKIIMQNSIHSSMHYENQVYTNLQNVFNELRHA</sequence>
<dbReference type="OrthoDB" id="78308at2759"/>
<protein>
    <submittedName>
        <fullName evidence="1">Cep78-like protein</fullName>
    </submittedName>
</protein>
<dbReference type="EMBL" id="KK107488">
    <property type="protein sequence ID" value="EZA50011.1"/>
    <property type="molecule type" value="Genomic_DNA"/>
</dbReference>
<dbReference type="STRING" id="2015173.A0A026W348"/>
<evidence type="ECO:0000313" key="1">
    <source>
        <dbReference type="EMBL" id="EZA50011.1"/>
    </source>
</evidence>
<evidence type="ECO:0000313" key="2">
    <source>
        <dbReference type="Proteomes" id="UP000053097"/>
    </source>
</evidence>
<dbReference type="Gene3D" id="3.80.10.10">
    <property type="entry name" value="Ribonuclease Inhibitor"/>
    <property type="match status" value="2"/>
</dbReference>
<dbReference type="InterPro" id="IPR026212">
    <property type="entry name" value="Cep78"/>
</dbReference>
<accession>A0A026W348</accession>
<dbReference type="SMART" id="SM00368">
    <property type="entry name" value="LRR_RI"/>
    <property type="match status" value="4"/>
</dbReference>
<organism evidence="1 2">
    <name type="scientific">Ooceraea biroi</name>
    <name type="common">Clonal raider ant</name>
    <name type="synonym">Cerapachys biroi</name>
    <dbReference type="NCBI Taxonomy" id="2015173"/>
    <lineage>
        <taxon>Eukaryota</taxon>
        <taxon>Metazoa</taxon>
        <taxon>Ecdysozoa</taxon>
        <taxon>Arthropoda</taxon>
        <taxon>Hexapoda</taxon>
        <taxon>Insecta</taxon>
        <taxon>Pterygota</taxon>
        <taxon>Neoptera</taxon>
        <taxon>Endopterygota</taxon>
        <taxon>Hymenoptera</taxon>
        <taxon>Apocrita</taxon>
        <taxon>Aculeata</taxon>
        <taxon>Formicoidea</taxon>
        <taxon>Formicidae</taxon>
        <taxon>Dorylinae</taxon>
        <taxon>Ooceraea</taxon>
    </lineage>
</organism>
<dbReference type="InterPro" id="IPR001611">
    <property type="entry name" value="Leu-rich_rpt"/>
</dbReference>
<dbReference type="PRINTS" id="PR02062">
    <property type="entry name" value="CENTROSOME78"/>
</dbReference>
<dbReference type="PANTHER" id="PTHR24110:SF3">
    <property type="entry name" value="CENTROSOMAL PROTEIN OF 78 KDA"/>
    <property type="match status" value="1"/>
</dbReference>
<gene>
    <name evidence="1" type="ORF">X777_11500</name>
</gene>
<dbReference type="OMA" id="CHFDSIL"/>
<dbReference type="GO" id="GO:0005813">
    <property type="term" value="C:centrosome"/>
    <property type="evidence" value="ECO:0007669"/>
    <property type="project" value="TreeGrafter"/>
</dbReference>
<dbReference type="Proteomes" id="UP000053097">
    <property type="component" value="Unassembled WGS sequence"/>
</dbReference>
<dbReference type="SUPFAM" id="SSF52047">
    <property type="entry name" value="RNI-like"/>
    <property type="match status" value="1"/>
</dbReference>
<name>A0A026W348_OOCBI</name>
<reference evidence="1 2" key="1">
    <citation type="journal article" date="2014" name="Curr. Biol.">
        <title>The genome of the clonal raider ant Cerapachys biroi.</title>
        <authorList>
            <person name="Oxley P.R."/>
            <person name="Ji L."/>
            <person name="Fetter-Pruneda I."/>
            <person name="McKenzie S.K."/>
            <person name="Li C."/>
            <person name="Hu H."/>
            <person name="Zhang G."/>
            <person name="Kronauer D.J."/>
        </authorList>
    </citation>
    <scope>NUCLEOTIDE SEQUENCE [LARGE SCALE GENOMIC DNA]</scope>
</reference>
<dbReference type="InterPro" id="IPR032675">
    <property type="entry name" value="LRR_dom_sf"/>
</dbReference>
<dbReference type="GO" id="GO:0044782">
    <property type="term" value="P:cilium organization"/>
    <property type="evidence" value="ECO:0007669"/>
    <property type="project" value="TreeGrafter"/>
</dbReference>
<keyword evidence="2" id="KW-1185">Reference proteome</keyword>
<dbReference type="PANTHER" id="PTHR24110">
    <property type="entry name" value="CENTROSOMAL PROTEIN OF 78 KDA"/>
    <property type="match status" value="1"/>
</dbReference>
<dbReference type="Pfam" id="PF13516">
    <property type="entry name" value="LRR_6"/>
    <property type="match status" value="2"/>
</dbReference>